<gene>
    <name evidence="2" type="ORF">GCM10011314_10290</name>
</gene>
<evidence type="ECO:0000256" key="1">
    <source>
        <dbReference type="SAM" id="MobiDB-lite"/>
    </source>
</evidence>
<name>A0A8H9FQT2_9MICO</name>
<organism evidence="2 3">
    <name type="scientific">Knoellia flava</name>
    <dbReference type="NCBI Taxonomy" id="913969"/>
    <lineage>
        <taxon>Bacteria</taxon>
        <taxon>Bacillati</taxon>
        <taxon>Actinomycetota</taxon>
        <taxon>Actinomycetes</taxon>
        <taxon>Micrococcales</taxon>
        <taxon>Intrasporangiaceae</taxon>
        <taxon>Knoellia</taxon>
    </lineage>
</organism>
<feature type="region of interest" description="Disordered" evidence="1">
    <location>
        <begin position="29"/>
        <end position="68"/>
    </location>
</feature>
<evidence type="ECO:0000313" key="2">
    <source>
        <dbReference type="EMBL" id="GGB72752.1"/>
    </source>
</evidence>
<dbReference type="Proteomes" id="UP000628079">
    <property type="component" value="Unassembled WGS sequence"/>
</dbReference>
<dbReference type="AlphaFoldDB" id="A0A8H9FQT2"/>
<proteinExistence type="predicted"/>
<sequence length="68" mass="7047">MPTIAGTFAAIFSLLGSKKWIIRLGRAGTSRTGAGAPTARGPKKSLGERMEPDASSARAGGVMRQFTP</sequence>
<accession>A0A8H9FQT2</accession>
<reference evidence="2" key="1">
    <citation type="journal article" date="2014" name="Int. J. Syst. Evol. Microbiol.">
        <title>Complete genome sequence of Corynebacterium casei LMG S-19264T (=DSM 44701T), isolated from a smear-ripened cheese.</title>
        <authorList>
            <consortium name="US DOE Joint Genome Institute (JGI-PGF)"/>
            <person name="Walter F."/>
            <person name="Albersmeier A."/>
            <person name="Kalinowski J."/>
            <person name="Ruckert C."/>
        </authorList>
    </citation>
    <scope>NUCLEOTIDE SEQUENCE</scope>
    <source>
        <strain evidence="2">CGMCC 1.10749</strain>
    </source>
</reference>
<dbReference type="EMBL" id="BMEA01000001">
    <property type="protein sequence ID" value="GGB72752.1"/>
    <property type="molecule type" value="Genomic_DNA"/>
</dbReference>
<feature type="compositionally biased region" description="Low complexity" evidence="1">
    <location>
        <begin position="29"/>
        <end position="40"/>
    </location>
</feature>
<comment type="caution">
    <text evidence="2">The sequence shown here is derived from an EMBL/GenBank/DDBJ whole genome shotgun (WGS) entry which is preliminary data.</text>
</comment>
<evidence type="ECO:0000313" key="3">
    <source>
        <dbReference type="Proteomes" id="UP000628079"/>
    </source>
</evidence>
<reference evidence="2" key="2">
    <citation type="submission" date="2020-09" db="EMBL/GenBank/DDBJ databases">
        <authorList>
            <person name="Sun Q."/>
            <person name="Zhou Y."/>
        </authorList>
    </citation>
    <scope>NUCLEOTIDE SEQUENCE</scope>
    <source>
        <strain evidence="2">CGMCC 1.10749</strain>
    </source>
</reference>
<protein>
    <submittedName>
        <fullName evidence="2">Uncharacterized protein</fullName>
    </submittedName>
</protein>